<evidence type="ECO:0000256" key="4">
    <source>
        <dbReference type="SAM" id="SignalP"/>
    </source>
</evidence>
<reference evidence="6 7" key="1">
    <citation type="submission" date="2019-03" db="EMBL/GenBank/DDBJ databases">
        <title>First draft genome of Liparis tanakae, snailfish: a comprehensive survey of snailfish specific genes.</title>
        <authorList>
            <person name="Kim W."/>
            <person name="Song I."/>
            <person name="Jeong J.-H."/>
            <person name="Kim D."/>
            <person name="Kim S."/>
            <person name="Ryu S."/>
            <person name="Song J.Y."/>
            <person name="Lee S.K."/>
        </authorList>
    </citation>
    <scope>NUCLEOTIDE SEQUENCE [LARGE SCALE GENOMIC DNA]</scope>
    <source>
        <tissue evidence="6">Muscle</tissue>
    </source>
</reference>
<dbReference type="Pfam" id="PF00431">
    <property type="entry name" value="CUB"/>
    <property type="match status" value="2"/>
</dbReference>
<dbReference type="CDD" id="cd00041">
    <property type="entry name" value="CUB"/>
    <property type="match status" value="2"/>
</dbReference>
<dbReference type="SUPFAM" id="SSF49854">
    <property type="entry name" value="Spermadhesin, CUB domain"/>
    <property type="match status" value="2"/>
</dbReference>
<dbReference type="InterPro" id="IPR035914">
    <property type="entry name" value="Sperma_CUB_dom_sf"/>
</dbReference>
<dbReference type="InterPro" id="IPR000859">
    <property type="entry name" value="CUB_dom"/>
</dbReference>
<evidence type="ECO:0000256" key="1">
    <source>
        <dbReference type="ARBA" id="ARBA00022737"/>
    </source>
</evidence>
<dbReference type="Gene3D" id="2.60.120.290">
    <property type="entry name" value="Spermadhesin, CUB domain"/>
    <property type="match status" value="2"/>
</dbReference>
<evidence type="ECO:0000256" key="3">
    <source>
        <dbReference type="PROSITE-ProRule" id="PRU00059"/>
    </source>
</evidence>
<evidence type="ECO:0000259" key="5">
    <source>
        <dbReference type="PROSITE" id="PS01180"/>
    </source>
</evidence>
<dbReference type="EMBL" id="SRLO01015116">
    <property type="protein sequence ID" value="TNN24526.1"/>
    <property type="molecule type" value="Genomic_DNA"/>
</dbReference>
<dbReference type="PANTHER" id="PTHR24251">
    <property type="entry name" value="OVOCHYMASE-RELATED"/>
    <property type="match status" value="1"/>
</dbReference>
<dbReference type="PANTHER" id="PTHR24251:SF37">
    <property type="entry name" value="CUB DOMAIN-CONTAINING PROTEIN"/>
    <property type="match status" value="1"/>
</dbReference>
<evidence type="ECO:0000256" key="2">
    <source>
        <dbReference type="ARBA" id="ARBA00023157"/>
    </source>
</evidence>
<feature type="domain" description="CUB" evidence="5">
    <location>
        <begin position="83"/>
        <end position="144"/>
    </location>
</feature>
<keyword evidence="2" id="KW-1015">Disulfide bond</keyword>
<organism evidence="6 7">
    <name type="scientific">Liparis tanakae</name>
    <name type="common">Tanaka's snailfish</name>
    <dbReference type="NCBI Taxonomy" id="230148"/>
    <lineage>
        <taxon>Eukaryota</taxon>
        <taxon>Metazoa</taxon>
        <taxon>Chordata</taxon>
        <taxon>Craniata</taxon>
        <taxon>Vertebrata</taxon>
        <taxon>Euteleostomi</taxon>
        <taxon>Actinopterygii</taxon>
        <taxon>Neopterygii</taxon>
        <taxon>Teleostei</taxon>
        <taxon>Neoteleostei</taxon>
        <taxon>Acanthomorphata</taxon>
        <taxon>Eupercaria</taxon>
        <taxon>Perciformes</taxon>
        <taxon>Cottioidei</taxon>
        <taxon>Cottales</taxon>
        <taxon>Liparidae</taxon>
        <taxon>Liparis</taxon>
    </lineage>
</organism>
<keyword evidence="7" id="KW-1185">Reference proteome</keyword>
<feature type="chain" id="PRO_5021256207" evidence="4">
    <location>
        <begin position="16"/>
        <end position="144"/>
    </location>
</feature>
<proteinExistence type="predicted"/>
<evidence type="ECO:0000313" key="6">
    <source>
        <dbReference type="EMBL" id="TNN24526.1"/>
    </source>
</evidence>
<sequence length="144" mass="15728">MLLPFARFLILKVWEDLDFLLLPLLVSLQVRDGRLETDPLIGKYCGTTLPAPVVSSSNSLWVRFKSDSSVGHAGFRALYTVDCGGILSGAGQLSSPYHPNAYPHNKACEWVINQPEGFVVTLNFLSFDVEGGSCTFDSVEVSTT</sequence>
<comment type="caution">
    <text evidence="3">Lacks conserved residue(s) required for the propagation of feature annotation.</text>
</comment>
<feature type="signal peptide" evidence="4">
    <location>
        <begin position="1"/>
        <end position="15"/>
    </location>
</feature>
<comment type="caution">
    <text evidence="6">The sequence shown here is derived from an EMBL/GenBank/DDBJ whole genome shotgun (WGS) entry which is preliminary data.</text>
</comment>
<accession>A0A4Z2E6H6</accession>
<dbReference type="AlphaFoldDB" id="A0A4Z2E6H6"/>
<feature type="domain" description="CUB" evidence="5">
    <location>
        <begin position="1"/>
        <end position="82"/>
    </location>
</feature>
<dbReference type="OrthoDB" id="6022136at2759"/>
<evidence type="ECO:0000313" key="7">
    <source>
        <dbReference type="Proteomes" id="UP000314294"/>
    </source>
</evidence>
<gene>
    <name evidence="6" type="primary">TLL2</name>
    <name evidence="6" type="ORF">EYF80_065348</name>
</gene>
<keyword evidence="1" id="KW-0677">Repeat</keyword>
<keyword evidence="4" id="KW-0732">Signal</keyword>
<protein>
    <submittedName>
        <fullName evidence="6">Tolloid-like protein 2</fullName>
    </submittedName>
</protein>
<dbReference type="Proteomes" id="UP000314294">
    <property type="component" value="Unassembled WGS sequence"/>
</dbReference>
<name>A0A4Z2E6H6_9TELE</name>
<dbReference type="PROSITE" id="PS01180">
    <property type="entry name" value="CUB"/>
    <property type="match status" value="2"/>
</dbReference>